<dbReference type="OrthoDB" id="442460at2759"/>
<feature type="non-terminal residue" evidence="8">
    <location>
        <position position="637"/>
    </location>
</feature>
<dbReference type="Gene3D" id="3.40.395.10">
    <property type="entry name" value="Adenoviral Proteinase, Chain A"/>
    <property type="match status" value="1"/>
</dbReference>
<evidence type="ECO:0000256" key="6">
    <source>
        <dbReference type="SAM" id="MobiDB-lite"/>
    </source>
</evidence>
<dbReference type="InterPro" id="IPR038765">
    <property type="entry name" value="Papain-like_cys_pep_sf"/>
</dbReference>
<dbReference type="GO" id="GO:0005634">
    <property type="term" value="C:nucleus"/>
    <property type="evidence" value="ECO:0007669"/>
    <property type="project" value="TreeGrafter"/>
</dbReference>
<protein>
    <submittedName>
        <fullName evidence="8">Sentrin-specific protease 7</fullName>
    </submittedName>
</protein>
<accession>A0A9Q0S4U5</accession>
<comment type="similarity">
    <text evidence="1">Belongs to the peptidase C48 family.</text>
</comment>
<dbReference type="Pfam" id="PF02902">
    <property type="entry name" value="Peptidase_C48"/>
    <property type="match status" value="1"/>
</dbReference>
<dbReference type="GO" id="GO:0005737">
    <property type="term" value="C:cytoplasm"/>
    <property type="evidence" value="ECO:0007669"/>
    <property type="project" value="TreeGrafter"/>
</dbReference>
<name>A0A9Q0S4U5_9DIPT</name>
<proteinExistence type="inferred from homology"/>
<feature type="compositionally biased region" description="Acidic residues" evidence="6">
    <location>
        <begin position="445"/>
        <end position="456"/>
    </location>
</feature>
<evidence type="ECO:0000256" key="2">
    <source>
        <dbReference type="ARBA" id="ARBA00022553"/>
    </source>
</evidence>
<dbReference type="PANTHER" id="PTHR46896">
    <property type="entry name" value="SENTRIN-SPECIFIC PROTEASE"/>
    <property type="match status" value="1"/>
</dbReference>
<organism evidence="8 9">
    <name type="scientific">Pseudolycoriella hygida</name>
    <dbReference type="NCBI Taxonomy" id="35572"/>
    <lineage>
        <taxon>Eukaryota</taxon>
        <taxon>Metazoa</taxon>
        <taxon>Ecdysozoa</taxon>
        <taxon>Arthropoda</taxon>
        <taxon>Hexapoda</taxon>
        <taxon>Insecta</taxon>
        <taxon>Pterygota</taxon>
        <taxon>Neoptera</taxon>
        <taxon>Endopterygota</taxon>
        <taxon>Diptera</taxon>
        <taxon>Nematocera</taxon>
        <taxon>Sciaroidea</taxon>
        <taxon>Sciaridae</taxon>
        <taxon>Pseudolycoriella</taxon>
    </lineage>
</organism>
<evidence type="ECO:0000256" key="1">
    <source>
        <dbReference type="ARBA" id="ARBA00005234"/>
    </source>
</evidence>
<dbReference type="AlphaFoldDB" id="A0A9Q0S4U5"/>
<dbReference type="GO" id="GO:0016926">
    <property type="term" value="P:protein desumoylation"/>
    <property type="evidence" value="ECO:0007669"/>
    <property type="project" value="TreeGrafter"/>
</dbReference>
<evidence type="ECO:0000313" key="9">
    <source>
        <dbReference type="Proteomes" id="UP001151699"/>
    </source>
</evidence>
<feature type="region of interest" description="Disordered" evidence="6">
    <location>
        <begin position="23"/>
        <end position="49"/>
    </location>
</feature>
<dbReference type="PANTHER" id="PTHR46896:SF3">
    <property type="entry name" value="FI06413P-RELATED"/>
    <property type="match status" value="1"/>
</dbReference>
<evidence type="ECO:0000256" key="3">
    <source>
        <dbReference type="ARBA" id="ARBA00022670"/>
    </source>
</evidence>
<keyword evidence="4" id="KW-0833">Ubl conjugation pathway</keyword>
<dbReference type="PROSITE" id="PS50600">
    <property type="entry name" value="ULP_PROTEASE"/>
    <property type="match status" value="1"/>
</dbReference>
<dbReference type="GO" id="GO:0070139">
    <property type="term" value="F:SUMO-specific endopeptidase activity"/>
    <property type="evidence" value="ECO:0007669"/>
    <property type="project" value="TreeGrafter"/>
</dbReference>
<gene>
    <name evidence="8" type="primary">SENP7</name>
    <name evidence="8" type="ORF">Bhyg_08340</name>
</gene>
<keyword evidence="5" id="KW-0378">Hydrolase</keyword>
<dbReference type="GO" id="GO:0006508">
    <property type="term" value="P:proteolysis"/>
    <property type="evidence" value="ECO:0007669"/>
    <property type="project" value="UniProtKB-KW"/>
</dbReference>
<comment type="caution">
    <text evidence="8">The sequence shown here is derived from an EMBL/GenBank/DDBJ whole genome shotgun (WGS) entry which is preliminary data.</text>
</comment>
<keyword evidence="2" id="KW-0597">Phosphoprotein</keyword>
<dbReference type="EMBL" id="WJQU01000002">
    <property type="protein sequence ID" value="KAJ6643380.1"/>
    <property type="molecule type" value="Genomic_DNA"/>
</dbReference>
<dbReference type="InterPro" id="IPR003653">
    <property type="entry name" value="Peptidase_C48_C"/>
</dbReference>
<dbReference type="Proteomes" id="UP001151699">
    <property type="component" value="Chromosome B"/>
</dbReference>
<feature type="region of interest" description="Disordered" evidence="6">
    <location>
        <begin position="436"/>
        <end position="474"/>
    </location>
</feature>
<dbReference type="InterPro" id="IPR051947">
    <property type="entry name" value="Sentrin-specific_protease"/>
</dbReference>
<evidence type="ECO:0000256" key="4">
    <source>
        <dbReference type="ARBA" id="ARBA00022786"/>
    </source>
</evidence>
<dbReference type="SUPFAM" id="SSF54001">
    <property type="entry name" value="Cysteine proteinases"/>
    <property type="match status" value="1"/>
</dbReference>
<feature type="domain" description="Ubiquitin-like protease family profile" evidence="7">
    <location>
        <begin position="283"/>
        <end position="552"/>
    </location>
</feature>
<feature type="non-terminal residue" evidence="8">
    <location>
        <position position="1"/>
    </location>
</feature>
<feature type="compositionally biased region" description="Low complexity" evidence="6">
    <location>
        <begin position="23"/>
        <end position="38"/>
    </location>
</feature>
<keyword evidence="3 8" id="KW-0645">Protease</keyword>
<reference evidence="8" key="1">
    <citation type="submission" date="2022-07" db="EMBL/GenBank/DDBJ databases">
        <authorList>
            <person name="Trinca V."/>
            <person name="Uliana J.V.C."/>
            <person name="Torres T.T."/>
            <person name="Ward R.J."/>
            <person name="Monesi N."/>
        </authorList>
    </citation>
    <scope>NUCLEOTIDE SEQUENCE</scope>
    <source>
        <strain evidence="8">HSMRA1968</strain>
        <tissue evidence="8">Whole embryos</tissue>
    </source>
</reference>
<evidence type="ECO:0000313" key="8">
    <source>
        <dbReference type="EMBL" id="KAJ6643380.1"/>
    </source>
</evidence>
<evidence type="ECO:0000256" key="5">
    <source>
        <dbReference type="ARBA" id="ARBA00022801"/>
    </source>
</evidence>
<sequence length="637" mass="73296">RIKIELVPKQPQSGVVERNVSAARGRGAMSARRGATSAVRGGRGRPKQKVPEPVTLLISDDEEEEKNEISDIIAYAEPTPEELNVLSPADFVRRKITDYHNAVDKIFTSFAVKIVNIGSYTFEPKEKVVISSIGIRIIAPNTKRQNENVILDIQKSEIVKIACHLNSPMNILFIWTSRSCGMFVRESLDMIKTGDNFFDPMSTNDHIKRIILQIDNLSEEAKATIRTIFSYEIIDEISQGDATRLLEKSTRSKKVVKIDSTDTNSCGVRNILIYPPPPVSRGIPINTEDYECLATDQYLNDVIIDFYLRYLQESFTPEQKARTHIFSTFFYKRLTENCPKDRTLTIAERRHKMVANWTKNVNIFEKDFIVIPINEQQHWFLVMICFPNQRGRVDYDTEIPMERISGVDVNKIIRLDSQQKFPKVYGNTTITPVSKREEESIYLGDDSEKEEADYDSSDVNSNPEYDEDDEFPSSQRMKKPCFLIFDSLSGAGRSKLMNILRGYLTCEYRRKFGESNGRTFDSDNFPHINVDVPQQDNFVDCGVYLLQYVEKFFKDPITDFRTKKMNLKLQNWFPAIEVTRKREEIAKLLQRLVVEHRPDDPPLPELTFPTLDGIVVASPNDMDNFGEEETLDDEYDD</sequence>
<keyword evidence="9" id="KW-1185">Reference proteome</keyword>
<evidence type="ECO:0000259" key="7">
    <source>
        <dbReference type="PROSITE" id="PS50600"/>
    </source>
</evidence>